<dbReference type="InterPro" id="IPR036188">
    <property type="entry name" value="FAD/NAD-bd_sf"/>
</dbReference>
<proteinExistence type="predicted"/>
<gene>
    <name evidence="2" type="ORF">SAMN05192573_10858</name>
</gene>
<dbReference type="AlphaFoldDB" id="A0A1G8B2R6"/>
<evidence type="ECO:0000313" key="3">
    <source>
        <dbReference type="Proteomes" id="UP000199705"/>
    </source>
</evidence>
<sequence length="374" mass="41962">MSDVIVIGGGLAGLFNAILLNGAGLKVTVIEKKTYPMHRVCGEYISNEVIPFLSSLGIDLDELNVARINRLEVTAASGTKLSQKLDLGGFGLSRFTFDNFLYQKALAEGVDILTGTRVEDIRFAGEKFEVVTPGETLTAPLAIGSFGKRSNLDQKLKRPFFYKRSPYLAVKFHLQMDFPQDLIQLNNYKDGYCGVSKTDGDRYCMCYMAHRDDLRKYGTLQALEENVIRKNPYLDEIFRNARFLLDKPEVINEISFEKKAPVDNHILMSGDTAGMIAPLCGNGMTMAIHSAKILSEKIITHYKPGSFNPEKRASLEQDYAQSWNKQFAQRLWVGRQLQRLFGNDNMTALTLNTLNHLPSVAQYLISKTHGQPFV</sequence>
<name>A0A1G8B2R6_9SPHI</name>
<protein>
    <submittedName>
        <fullName evidence="2">Dehydrogenase (Flavoprotein)</fullName>
    </submittedName>
</protein>
<organism evidence="2 3">
    <name type="scientific">Mucilaginibacter gossypii</name>
    <dbReference type="NCBI Taxonomy" id="551996"/>
    <lineage>
        <taxon>Bacteria</taxon>
        <taxon>Pseudomonadati</taxon>
        <taxon>Bacteroidota</taxon>
        <taxon>Sphingobacteriia</taxon>
        <taxon>Sphingobacteriales</taxon>
        <taxon>Sphingobacteriaceae</taxon>
        <taxon>Mucilaginibacter</taxon>
    </lineage>
</organism>
<dbReference type="Pfam" id="PF01494">
    <property type="entry name" value="FAD_binding_3"/>
    <property type="match status" value="1"/>
</dbReference>
<feature type="domain" description="FAD-binding" evidence="1">
    <location>
        <begin position="2"/>
        <end position="303"/>
    </location>
</feature>
<evidence type="ECO:0000259" key="1">
    <source>
        <dbReference type="Pfam" id="PF01494"/>
    </source>
</evidence>
<evidence type="ECO:0000313" key="2">
    <source>
        <dbReference type="EMBL" id="SDH27572.1"/>
    </source>
</evidence>
<dbReference type="SUPFAM" id="SSF51905">
    <property type="entry name" value="FAD/NAD(P)-binding domain"/>
    <property type="match status" value="1"/>
</dbReference>
<dbReference type="GO" id="GO:0071949">
    <property type="term" value="F:FAD binding"/>
    <property type="evidence" value="ECO:0007669"/>
    <property type="project" value="InterPro"/>
</dbReference>
<dbReference type="InterPro" id="IPR050407">
    <property type="entry name" value="Geranylgeranyl_reductase"/>
</dbReference>
<dbReference type="InterPro" id="IPR002938">
    <property type="entry name" value="FAD-bd"/>
</dbReference>
<dbReference type="RefSeq" id="WP_091169229.1">
    <property type="nucleotide sequence ID" value="NZ_FNCG01000008.1"/>
</dbReference>
<dbReference type="PRINTS" id="PR00420">
    <property type="entry name" value="RNGMNOXGNASE"/>
</dbReference>
<dbReference type="STRING" id="551996.SAMN05192573_10858"/>
<dbReference type="PANTHER" id="PTHR42685">
    <property type="entry name" value="GERANYLGERANYL DIPHOSPHATE REDUCTASE"/>
    <property type="match status" value="1"/>
</dbReference>
<reference evidence="3" key="1">
    <citation type="submission" date="2016-10" db="EMBL/GenBank/DDBJ databases">
        <authorList>
            <person name="Varghese N."/>
            <person name="Submissions S."/>
        </authorList>
    </citation>
    <scope>NUCLEOTIDE SEQUENCE [LARGE SCALE GENOMIC DNA]</scope>
    <source>
        <strain evidence="3">Gh-67</strain>
    </source>
</reference>
<dbReference type="Proteomes" id="UP000199705">
    <property type="component" value="Unassembled WGS sequence"/>
</dbReference>
<accession>A0A1G8B2R6</accession>
<dbReference type="PANTHER" id="PTHR42685:SF22">
    <property type="entry name" value="CONDITIONED MEDIUM FACTOR RECEPTOR 1"/>
    <property type="match status" value="1"/>
</dbReference>
<keyword evidence="3" id="KW-1185">Reference proteome</keyword>
<dbReference type="Gene3D" id="3.50.50.60">
    <property type="entry name" value="FAD/NAD(P)-binding domain"/>
    <property type="match status" value="1"/>
</dbReference>
<dbReference type="EMBL" id="FNCG01000008">
    <property type="protein sequence ID" value="SDH27572.1"/>
    <property type="molecule type" value="Genomic_DNA"/>
</dbReference>